<dbReference type="SMART" id="SM00220">
    <property type="entry name" value="S_TKc"/>
    <property type="match status" value="1"/>
</dbReference>
<evidence type="ECO:0000256" key="2">
    <source>
        <dbReference type="ARBA" id="ARBA00022840"/>
    </source>
</evidence>
<name>A0A8T1WSI8_9STRA</name>
<dbReference type="PANTHER" id="PTHR24347">
    <property type="entry name" value="SERINE/THREONINE-PROTEIN KINASE"/>
    <property type="match status" value="1"/>
</dbReference>
<dbReference type="InterPro" id="IPR000719">
    <property type="entry name" value="Prot_kinase_dom"/>
</dbReference>
<evidence type="ECO:0000313" key="7">
    <source>
        <dbReference type="Proteomes" id="UP000693981"/>
    </source>
</evidence>
<dbReference type="InterPro" id="IPR017441">
    <property type="entry name" value="Protein_kinase_ATP_BS"/>
</dbReference>
<keyword evidence="7" id="KW-1185">Reference proteome</keyword>
<keyword evidence="2 3" id="KW-0067">ATP-binding</keyword>
<evidence type="ECO:0000259" key="5">
    <source>
        <dbReference type="PROSITE" id="PS50011"/>
    </source>
</evidence>
<evidence type="ECO:0000256" key="1">
    <source>
        <dbReference type="ARBA" id="ARBA00022741"/>
    </source>
</evidence>
<dbReference type="GO" id="GO:0005524">
    <property type="term" value="F:ATP binding"/>
    <property type="evidence" value="ECO:0007669"/>
    <property type="project" value="UniProtKB-UniRule"/>
</dbReference>
<dbReference type="PROSITE" id="PS50011">
    <property type="entry name" value="PROTEIN_KINASE_DOM"/>
    <property type="match status" value="1"/>
</dbReference>
<proteinExistence type="inferred from homology"/>
<organism evidence="6 7">
    <name type="scientific">Phytophthora boehmeriae</name>
    <dbReference type="NCBI Taxonomy" id="109152"/>
    <lineage>
        <taxon>Eukaryota</taxon>
        <taxon>Sar</taxon>
        <taxon>Stramenopiles</taxon>
        <taxon>Oomycota</taxon>
        <taxon>Peronosporomycetes</taxon>
        <taxon>Peronosporales</taxon>
        <taxon>Peronosporaceae</taxon>
        <taxon>Phytophthora</taxon>
    </lineage>
</organism>
<gene>
    <name evidence="6" type="primary">PKZ1</name>
    <name evidence="6" type="ORF">PHYBOEH_003975</name>
</gene>
<dbReference type="EMBL" id="JAGDFL010000216">
    <property type="protein sequence ID" value="KAG7395268.1"/>
    <property type="molecule type" value="Genomic_DNA"/>
</dbReference>
<feature type="binding site" evidence="3">
    <location>
        <position position="107"/>
    </location>
    <ligand>
        <name>ATP</name>
        <dbReference type="ChEBI" id="CHEBI:30616"/>
    </ligand>
</feature>
<dbReference type="FunFam" id="1.10.510.10:FF:000571">
    <property type="entry name" value="Maternal embryonic leucine zipper kinase"/>
    <property type="match status" value="1"/>
</dbReference>
<accession>A0A8T1WSI8</accession>
<keyword evidence="1 3" id="KW-0547">Nucleotide-binding</keyword>
<dbReference type="OrthoDB" id="40902at2759"/>
<protein>
    <submittedName>
        <fullName evidence="6">Serine/threonine-protein kinase pkz1</fullName>
    </submittedName>
</protein>
<keyword evidence="6" id="KW-0418">Kinase</keyword>
<feature type="domain" description="Protein kinase" evidence="5">
    <location>
        <begin position="78"/>
        <end position="353"/>
    </location>
</feature>
<dbReference type="PROSITE" id="PS00107">
    <property type="entry name" value="PROTEIN_KINASE_ATP"/>
    <property type="match status" value="1"/>
</dbReference>
<comment type="similarity">
    <text evidence="4">Belongs to the protein kinase superfamily.</text>
</comment>
<evidence type="ECO:0000256" key="3">
    <source>
        <dbReference type="PROSITE-ProRule" id="PRU10141"/>
    </source>
</evidence>
<reference evidence="6" key="1">
    <citation type="submission" date="2021-02" db="EMBL/GenBank/DDBJ databases">
        <authorList>
            <person name="Palmer J.M."/>
        </authorList>
    </citation>
    <scope>NUCLEOTIDE SEQUENCE</scope>
    <source>
        <strain evidence="6">SCRP23</strain>
    </source>
</reference>
<evidence type="ECO:0000256" key="4">
    <source>
        <dbReference type="RuleBase" id="RU000304"/>
    </source>
</evidence>
<evidence type="ECO:0000313" key="6">
    <source>
        <dbReference type="EMBL" id="KAG7395268.1"/>
    </source>
</evidence>
<dbReference type="Proteomes" id="UP000693981">
    <property type="component" value="Unassembled WGS sequence"/>
</dbReference>
<keyword evidence="6" id="KW-0808">Transferase</keyword>
<keyword evidence="4" id="KW-0723">Serine/threonine-protein kinase</keyword>
<dbReference type="GO" id="GO:0004674">
    <property type="term" value="F:protein serine/threonine kinase activity"/>
    <property type="evidence" value="ECO:0007669"/>
    <property type="project" value="UniProtKB-KW"/>
</dbReference>
<dbReference type="AlphaFoldDB" id="A0A8T1WSI8"/>
<dbReference type="Pfam" id="PF00069">
    <property type="entry name" value="Pkinase"/>
    <property type="match status" value="1"/>
</dbReference>
<dbReference type="InterPro" id="IPR008271">
    <property type="entry name" value="Ser/Thr_kinase_AS"/>
</dbReference>
<dbReference type="PROSITE" id="PS00108">
    <property type="entry name" value="PROTEIN_KINASE_ST"/>
    <property type="match status" value="1"/>
</dbReference>
<sequence>MLRLGRTAVDLATTLQLQQRGVRVLQSAYQTQASAASRGANPLSVAVAGAAALSVSLNLQEHVTHSRAAVEPSAQHKWQLFDQIGAGAFGVVRIGMHGDSGEVAAVKIVPLENPNKNRSYPALEREISALKLVKTMGGHKSIIDLRDVYVEGRKVFLVTELARGGELFEQIAAYGSLTETNAKDVTREIASALGFLHRNGLVHKDVKPENILFSARMSDDGNRKGNRNNASLVKLADFGSAGPAGSTDNLDEIGTAAYLPPELLTSGLCTSACDMWALGCVLYIMLSGSHPFDLDGMTPDSEVEHRIKNEPITFAYGAWDHVSAEAKDLVSRLLTKDPAMRLTADEMMLHPWMTASSEANADTGIFRAPTLLAGQPLPMSPA</sequence>
<comment type="caution">
    <text evidence="6">The sequence shown here is derived from an EMBL/GenBank/DDBJ whole genome shotgun (WGS) entry which is preliminary data.</text>
</comment>